<keyword evidence="11" id="KW-1185">Reference proteome</keyword>
<feature type="transmembrane region" description="Helical" evidence="7">
    <location>
        <begin position="514"/>
        <end position="535"/>
    </location>
</feature>
<keyword evidence="6 7" id="KW-0472">Membrane</keyword>
<dbReference type="InterPro" id="IPR049278">
    <property type="entry name" value="MS_channel_C"/>
</dbReference>
<evidence type="ECO:0000256" key="2">
    <source>
        <dbReference type="ARBA" id="ARBA00008017"/>
    </source>
</evidence>
<evidence type="ECO:0000256" key="7">
    <source>
        <dbReference type="SAM" id="Phobius"/>
    </source>
</evidence>
<dbReference type="PANTHER" id="PTHR30347">
    <property type="entry name" value="POTASSIUM CHANNEL RELATED"/>
    <property type="match status" value="1"/>
</dbReference>
<feature type="transmembrane region" description="Helical" evidence="7">
    <location>
        <begin position="324"/>
        <end position="344"/>
    </location>
</feature>
<dbReference type="Gene3D" id="3.30.70.100">
    <property type="match status" value="1"/>
</dbReference>
<comment type="subcellular location">
    <subcellularLocation>
        <location evidence="1">Cell membrane</location>
        <topology evidence="1">Multi-pass membrane protein</topology>
    </subcellularLocation>
</comment>
<feature type="domain" description="Mechanosensitive ion channel MscS C-terminal" evidence="9">
    <location>
        <begin position="731"/>
        <end position="804"/>
    </location>
</feature>
<dbReference type="Pfam" id="PF21082">
    <property type="entry name" value="MS_channel_3rd"/>
    <property type="match status" value="1"/>
</dbReference>
<dbReference type="PANTHER" id="PTHR30347:SF1">
    <property type="entry name" value="MECHANOSENSITIVE CHANNEL MSCK"/>
    <property type="match status" value="1"/>
</dbReference>
<evidence type="ECO:0000313" key="10">
    <source>
        <dbReference type="EMBL" id="OGX88818.1"/>
    </source>
</evidence>
<dbReference type="GO" id="GO:0005886">
    <property type="term" value="C:plasma membrane"/>
    <property type="evidence" value="ECO:0007669"/>
    <property type="project" value="UniProtKB-SubCell"/>
</dbReference>
<dbReference type="Pfam" id="PF00924">
    <property type="entry name" value="MS_channel_2nd"/>
    <property type="match status" value="1"/>
</dbReference>
<keyword evidence="4 7" id="KW-0812">Transmembrane</keyword>
<feature type="transmembrane region" description="Helical" evidence="7">
    <location>
        <begin position="434"/>
        <end position="455"/>
    </location>
</feature>
<evidence type="ECO:0000259" key="8">
    <source>
        <dbReference type="Pfam" id="PF00924"/>
    </source>
</evidence>
<evidence type="ECO:0000256" key="6">
    <source>
        <dbReference type="ARBA" id="ARBA00023136"/>
    </source>
</evidence>
<dbReference type="SUPFAM" id="SSF82689">
    <property type="entry name" value="Mechanosensitive channel protein MscS (YggB), C-terminal domain"/>
    <property type="match status" value="1"/>
</dbReference>
<dbReference type="InterPro" id="IPR023408">
    <property type="entry name" value="MscS_beta-dom_sf"/>
</dbReference>
<keyword evidence="5 7" id="KW-1133">Transmembrane helix</keyword>
<keyword evidence="3" id="KW-1003">Cell membrane</keyword>
<name>A0A1G1TD69_9BACT</name>
<feature type="transmembrane region" description="Helical" evidence="7">
    <location>
        <begin position="251"/>
        <end position="267"/>
    </location>
</feature>
<dbReference type="GO" id="GO:0008381">
    <property type="term" value="F:mechanosensitive monoatomic ion channel activity"/>
    <property type="evidence" value="ECO:0007669"/>
    <property type="project" value="UniProtKB-ARBA"/>
</dbReference>
<dbReference type="Gene3D" id="1.10.287.1260">
    <property type="match status" value="1"/>
</dbReference>
<evidence type="ECO:0000256" key="1">
    <source>
        <dbReference type="ARBA" id="ARBA00004651"/>
    </source>
</evidence>
<dbReference type="InterPro" id="IPR011014">
    <property type="entry name" value="MscS_channel_TM-2"/>
</dbReference>
<feature type="transmembrane region" description="Helical" evidence="7">
    <location>
        <begin position="376"/>
        <end position="396"/>
    </location>
</feature>
<reference evidence="10 11" key="1">
    <citation type="submission" date="2016-08" db="EMBL/GenBank/DDBJ databases">
        <title>Hymenobacter coccineus sp. nov., Hymenobacter lapidarius sp. nov. and Hymenobacter glacialis sp. nov., isolated from Antarctic soil.</title>
        <authorList>
            <person name="Sedlacek I."/>
            <person name="Kralova S."/>
            <person name="Kyrova K."/>
            <person name="Maslanova I."/>
            <person name="Stankova E."/>
            <person name="Vrbovska V."/>
            <person name="Nemec M."/>
            <person name="Bartak M."/>
            <person name="Svec P."/>
            <person name="Busse H.-J."/>
            <person name="Pantucek R."/>
        </authorList>
    </citation>
    <scope>NUCLEOTIDE SEQUENCE [LARGE SCALE GENOMIC DNA]</scope>
    <source>
        <strain evidence="10 11">CCM 8649</strain>
    </source>
</reference>
<dbReference type="InterPro" id="IPR011066">
    <property type="entry name" value="MscS_channel_C_sf"/>
</dbReference>
<sequence>MIGLIGWSGQLQAAPAKPKATVQKALSAAPILPDTLARRIEKAYFVLSRINGTARRNSDTQDLSEDLPAVEDNLETIRENLDQYGDVVDVKQLQMYRVLLADMQTRLGDWRTALNTGGKELAAQQARLDTLGAQLPPPADRPPVATAIGRALARLAGKEDRARQLLARRRQSVTGLQTRVSEGYIQALELQDVVREQMGRFNRRNIRAELPPLWRPGRVVAADAQANALVRKSYQAQRGLLGYYFTEHWDYWVWMVLLAVGFFGWVFRNFRALRHTAAGAAIAANADAPAANSPAAAGADAAATGAPAAATAAPRALPEHRLHYLRPIPVAAALLVVFSLAPFFDLQPPAAYTDLLQLLLVVTLTVLGWRSWPRPLFWYWAGIVVAFFALNVAYAVRAPGLGMRWATLLLNVAAGALGYFFWRYLQRRKLLAGFVRPVALLFVGLNALAVLANAFGRVSLAKMFTAAALVGLTQGVALSAFVRVVTEAFFLQVQRSRQAGGLGTRFSFGKMESALRKALTAVVGLLWLMLFTANLNLYNLFYRLIGRALTAPHQLGSTTFTLGNVLLFFGVIILTVQLQKYVGYFFGETDDEFNVDTDRKGSWMVAIRLAILAVGLFVATLASGLPVDKIAIVLGALGVGIGLGLQNIINNLVSGVILIFERPFQVGDYIEVKGQTGRVKDIGIRASKLISQAGSEIILPNGDLLSNHVINWTLSNNHIRTEMALNLGPDIDLDQARQIISEEILQNPNTLHKVAPEILLSNVTVTGYDLKALFWINNIRQEQALKSELLSGIYQRLTQAGIAMR</sequence>
<comment type="similarity">
    <text evidence="2">Belongs to the MscS (TC 1.A.23) family.</text>
</comment>
<feature type="domain" description="Mechanosensitive ion channel MscS" evidence="8">
    <location>
        <begin position="647"/>
        <end position="713"/>
    </location>
</feature>
<feature type="transmembrane region" description="Helical" evidence="7">
    <location>
        <begin position="467"/>
        <end position="493"/>
    </location>
</feature>
<accession>A0A1G1TD69</accession>
<organism evidence="10 11">
    <name type="scientific">Hymenobacter coccineus</name>
    <dbReference type="NCBI Taxonomy" id="1908235"/>
    <lineage>
        <taxon>Bacteria</taxon>
        <taxon>Pseudomonadati</taxon>
        <taxon>Bacteroidota</taxon>
        <taxon>Cytophagia</taxon>
        <taxon>Cytophagales</taxon>
        <taxon>Hymenobacteraceae</taxon>
        <taxon>Hymenobacter</taxon>
    </lineage>
</organism>
<evidence type="ECO:0000259" key="9">
    <source>
        <dbReference type="Pfam" id="PF21082"/>
    </source>
</evidence>
<dbReference type="AlphaFoldDB" id="A0A1G1TD69"/>
<dbReference type="Proteomes" id="UP000177506">
    <property type="component" value="Unassembled WGS sequence"/>
</dbReference>
<dbReference type="InterPro" id="IPR052702">
    <property type="entry name" value="MscS-like_channel"/>
</dbReference>
<feature type="transmembrane region" description="Helical" evidence="7">
    <location>
        <begin position="350"/>
        <end position="369"/>
    </location>
</feature>
<gene>
    <name evidence="10" type="ORF">BEN49_10010</name>
</gene>
<comment type="caution">
    <text evidence="10">The sequence shown here is derived from an EMBL/GenBank/DDBJ whole genome shotgun (WGS) entry which is preliminary data.</text>
</comment>
<protein>
    <recommendedName>
        <fullName evidence="12">Mechanosensitive ion channel protein</fullName>
    </recommendedName>
</protein>
<evidence type="ECO:0000313" key="11">
    <source>
        <dbReference type="Proteomes" id="UP000177506"/>
    </source>
</evidence>
<evidence type="ECO:0000256" key="3">
    <source>
        <dbReference type="ARBA" id="ARBA00022475"/>
    </source>
</evidence>
<dbReference type="Gene3D" id="2.30.30.60">
    <property type="match status" value="1"/>
</dbReference>
<dbReference type="InterPro" id="IPR010920">
    <property type="entry name" value="LSM_dom_sf"/>
</dbReference>
<dbReference type="SUPFAM" id="SSF50182">
    <property type="entry name" value="Sm-like ribonucleoproteins"/>
    <property type="match status" value="1"/>
</dbReference>
<proteinExistence type="inferred from homology"/>
<feature type="transmembrane region" description="Helical" evidence="7">
    <location>
        <begin position="631"/>
        <end position="660"/>
    </location>
</feature>
<feature type="transmembrane region" description="Helical" evidence="7">
    <location>
        <begin position="555"/>
        <end position="576"/>
    </location>
</feature>
<evidence type="ECO:0000256" key="5">
    <source>
        <dbReference type="ARBA" id="ARBA00022989"/>
    </source>
</evidence>
<feature type="transmembrane region" description="Helical" evidence="7">
    <location>
        <begin position="402"/>
        <end position="422"/>
    </location>
</feature>
<evidence type="ECO:0000256" key="4">
    <source>
        <dbReference type="ARBA" id="ARBA00022692"/>
    </source>
</evidence>
<evidence type="ECO:0008006" key="12">
    <source>
        <dbReference type="Google" id="ProtNLM"/>
    </source>
</evidence>
<dbReference type="SUPFAM" id="SSF82861">
    <property type="entry name" value="Mechanosensitive channel protein MscS (YggB), transmembrane region"/>
    <property type="match status" value="1"/>
</dbReference>
<dbReference type="EMBL" id="MDZA01000320">
    <property type="protein sequence ID" value="OGX88818.1"/>
    <property type="molecule type" value="Genomic_DNA"/>
</dbReference>
<feature type="transmembrane region" description="Helical" evidence="7">
    <location>
        <begin position="605"/>
        <end position="625"/>
    </location>
</feature>
<dbReference type="InterPro" id="IPR006685">
    <property type="entry name" value="MscS_channel_2nd"/>
</dbReference>